<dbReference type="Proteomes" id="UP000034883">
    <property type="component" value="Chromosome"/>
</dbReference>
<organism evidence="1 2">
    <name type="scientific">Sandaracinus amylolyticus</name>
    <dbReference type="NCBI Taxonomy" id="927083"/>
    <lineage>
        <taxon>Bacteria</taxon>
        <taxon>Pseudomonadati</taxon>
        <taxon>Myxococcota</taxon>
        <taxon>Polyangia</taxon>
        <taxon>Polyangiales</taxon>
        <taxon>Sandaracinaceae</taxon>
        <taxon>Sandaracinus</taxon>
    </lineage>
</organism>
<dbReference type="STRING" id="927083.DB32_001420"/>
<reference evidence="1 2" key="1">
    <citation type="submission" date="2015-03" db="EMBL/GenBank/DDBJ databases">
        <title>Genome assembly of Sandaracinus amylolyticus DSM 53668.</title>
        <authorList>
            <person name="Sharma G."/>
            <person name="Subramanian S."/>
        </authorList>
    </citation>
    <scope>NUCLEOTIDE SEQUENCE [LARGE SCALE GENOMIC DNA]</scope>
    <source>
        <strain evidence="1 2">DSM 53668</strain>
    </source>
</reference>
<evidence type="ECO:0000313" key="2">
    <source>
        <dbReference type="Proteomes" id="UP000034883"/>
    </source>
</evidence>
<dbReference type="EMBL" id="CP011125">
    <property type="protein sequence ID" value="AKF04271.1"/>
    <property type="molecule type" value="Genomic_DNA"/>
</dbReference>
<evidence type="ECO:0000313" key="1">
    <source>
        <dbReference type="EMBL" id="AKF04271.1"/>
    </source>
</evidence>
<gene>
    <name evidence="1" type="ORF">DB32_001420</name>
</gene>
<keyword evidence="2" id="KW-1185">Reference proteome</keyword>
<protein>
    <submittedName>
        <fullName evidence="1">Uncharacterized protein</fullName>
    </submittedName>
</protein>
<sequence length="69" mass="7525">MTIKALGRPLSPERFASLTSTEIERLRSTIQASLDAMREELAPDARALQVTADQVRDAVGRIVSRCPAS</sequence>
<name>A0A0F6W0Q2_9BACT</name>
<accession>A0A0F6W0Q2</accession>
<dbReference type="KEGG" id="samy:DB32_001420"/>
<proteinExistence type="predicted"/>
<dbReference type="AlphaFoldDB" id="A0A0F6W0Q2"/>